<gene>
    <name evidence="3" type="ORF">RGI145_23645</name>
</gene>
<dbReference type="RefSeq" id="WP_075801023.1">
    <property type="nucleotide sequence ID" value="NZ_CP015585.1"/>
</dbReference>
<name>A0A1L7ANH0_9PROT</name>
<evidence type="ECO:0000256" key="1">
    <source>
        <dbReference type="SAM" id="MobiDB-lite"/>
    </source>
</evidence>
<feature type="signal peptide" evidence="2">
    <location>
        <begin position="1"/>
        <end position="19"/>
    </location>
</feature>
<organism evidence="3 4">
    <name type="scientific">Roseomonas gilardii</name>
    <dbReference type="NCBI Taxonomy" id="257708"/>
    <lineage>
        <taxon>Bacteria</taxon>
        <taxon>Pseudomonadati</taxon>
        <taxon>Pseudomonadota</taxon>
        <taxon>Alphaproteobacteria</taxon>
        <taxon>Acetobacterales</taxon>
        <taxon>Roseomonadaceae</taxon>
        <taxon>Roseomonas</taxon>
    </lineage>
</organism>
<feature type="compositionally biased region" description="Low complexity" evidence="1">
    <location>
        <begin position="49"/>
        <end position="68"/>
    </location>
</feature>
<dbReference type="KEGG" id="rgi:RGI145_23645"/>
<accession>A0A1L7ANH0</accession>
<dbReference type="Proteomes" id="UP000185494">
    <property type="component" value="Chromosome 1"/>
</dbReference>
<keyword evidence="3" id="KW-0614">Plasmid</keyword>
<reference evidence="3 4" key="1">
    <citation type="submission" date="2016-05" db="EMBL/GenBank/DDBJ databases">
        <title>Complete Genome and Methylome Analysis of Psychrotrophic Bacterial Isolates from Antarctic Lake Untersee.</title>
        <authorList>
            <person name="Fomenkov A."/>
            <person name="Akimov V.N."/>
            <person name="Vasilyeva L.V."/>
            <person name="Andersen D."/>
            <person name="Vincze T."/>
            <person name="Roberts R.J."/>
        </authorList>
    </citation>
    <scope>NUCLEOTIDE SEQUENCE [LARGE SCALE GENOMIC DNA]</scope>
    <source>
        <strain evidence="3 4">U14-5</strain>
        <plasmid evidence="4">Plasmid 1</plasmid>
    </source>
</reference>
<dbReference type="AlphaFoldDB" id="A0A1L7ANH0"/>
<dbReference type="EMBL" id="CP015585">
    <property type="protein sequence ID" value="APT60325.1"/>
    <property type="molecule type" value="Genomic_DNA"/>
</dbReference>
<feature type="chain" id="PRO_5012024266" evidence="2">
    <location>
        <begin position="20"/>
        <end position="137"/>
    </location>
</feature>
<feature type="compositionally biased region" description="Polar residues" evidence="1">
    <location>
        <begin position="70"/>
        <end position="84"/>
    </location>
</feature>
<proteinExistence type="predicted"/>
<evidence type="ECO:0000256" key="2">
    <source>
        <dbReference type="SAM" id="SignalP"/>
    </source>
</evidence>
<keyword evidence="2" id="KW-0732">Signal</keyword>
<evidence type="ECO:0000313" key="3">
    <source>
        <dbReference type="EMBL" id="APT60325.1"/>
    </source>
</evidence>
<evidence type="ECO:0000313" key="4">
    <source>
        <dbReference type="Proteomes" id="UP000185494"/>
    </source>
</evidence>
<geneLocation type="plasmid" evidence="3 4">
    <name>1</name>
</geneLocation>
<feature type="region of interest" description="Disordered" evidence="1">
    <location>
        <begin position="49"/>
        <end position="86"/>
    </location>
</feature>
<sequence>MRQVVVVSALLLGPVLAAAQPSPAQYVGPEGGAMPPAFGGGVVVTPPLSGGPFSSSPFSSAPFDGAPFQSDVTPRRSGNGSERTSLPRAECVFAGQGYSEGAVVQAQGGERQVCAVRPGATRAEDGSLPLSWQRAGR</sequence>
<protein>
    <submittedName>
        <fullName evidence="3">Uncharacterized protein</fullName>
    </submittedName>
</protein>